<dbReference type="GeneID" id="63922319"/>
<dbReference type="AlphaFoldDB" id="A0A074W644"/>
<sequence>MKRPLSPGPSASLPKRVKVESSCENSRFVEEDNEVGFQENDGWGFRTWQNNETKNPFNIDNLSQSFSHASGNEDVKYDTTYLNAQYEIHQIQEATKNNSHSAQQSMHPRRLEQSSPCPDTRPWSPESLTRLASSSPCRRRHSRPPPRLCKGRRRSTPPPPPPPSAPRMELLSSPPGATPPPLLHSSPRPSHLVDIEVVYQQGTRNILSLGENEFAYLDNIVVPSPSDDVFNTPPSRRYSLSRIVKRKCDNESTSIPVDNPAKGPISKWTVVARKGQEELIGYPCNDFRFRTEKHDVLGSWDEMGNIKDIDGNIVR</sequence>
<protein>
    <submittedName>
        <fullName evidence="2">Uncharacterized protein</fullName>
    </submittedName>
</protein>
<feature type="compositionally biased region" description="Pro residues" evidence="1">
    <location>
        <begin position="156"/>
        <end position="165"/>
    </location>
</feature>
<feature type="compositionally biased region" description="Polar residues" evidence="1">
    <location>
        <begin position="95"/>
        <end position="106"/>
    </location>
</feature>
<feature type="region of interest" description="Disordered" evidence="1">
    <location>
        <begin position="95"/>
        <end position="188"/>
    </location>
</feature>
<organism evidence="2 3">
    <name type="scientific">Aureobasidium melanogenum (strain CBS 110374)</name>
    <name type="common">Aureobasidium pullulans var. melanogenum</name>
    <dbReference type="NCBI Taxonomy" id="1043003"/>
    <lineage>
        <taxon>Eukaryota</taxon>
        <taxon>Fungi</taxon>
        <taxon>Dikarya</taxon>
        <taxon>Ascomycota</taxon>
        <taxon>Pezizomycotina</taxon>
        <taxon>Dothideomycetes</taxon>
        <taxon>Dothideomycetidae</taxon>
        <taxon>Dothideales</taxon>
        <taxon>Saccotheciaceae</taxon>
        <taxon>Aureobasidium</taxon>
    </lineage>
</organism>
<evidence type="ECO:0000313" key="3">
    <source>
        <dbReference type="Proteomes" id="UP000030672"/>
    </source>
</evidence>
<gene>
    <name evidence="2" type="ORF">M437DRAFT_89004</name>
</gene>
<dbReference type="EMBL" id="KL584862">
    <property type="protein sequence ID" value="KEQ58021.1"/>
    <property type="molecule type" value="Genomic_DNA"/>
</dbReference>
<evidence type="ECO:0000313" key="2">
    <source>
        <dbReference type="EMBL" id="KEQ58021.1"/>
    </source>
</evidence>
<feature type="compositionally biased region" description="Basic residues" evidence="1">
    <location>
        <begin position="137"/>
        <end position="155"/>
    </location>
</feature>
<feature type="region of interest" description="Disordered" evidence="1">
    <location>
        <begin position="1"/>
        <end position="20"/>
    </location>
</feature>
<keyword evidence="3" id="KW-1185">Reference proteome</keyword>
<accession>A0A074W644</accession>
<dbReference type="RefSeq" id="XP_040875044.1">
    <property type="nucleotide sequence ID" value="XM_041028946.1"/>
</dbReference>
<name>A0A074W644_AURM1</name>
<dbReference type="Proteomes" id="UP000030672">
    <property type="component" value="Unassembled WGS sequence"/>
</dbReference>
<reference evidence="2 3" key="1">
    <citation type="journal article" date="2014" name="BMC Genomics">
        <title>Genome sequencing of four Aureobasidium pullulans varieties: biotechnological potential, stress tolerance, and description of new species.</title>
        <authorList>
            <person name="Gostin Ar C."/>
            <person name="Ohm R.A."/>
            <person name="Kogej T."/>
            <person name="Sonjak S."/>
            <person name="Turk M."/>
            <person name="Zajc J."/>
            <person name="Zalar P."/>
            <person name="Grube M."/>
            <person name="Sun H."/>
            <person name="Han J."/>
            <person name="Sharma A."/>
            <person name="Chiniquy J."/>
            <person name="Ngan C.Y."/>
            <person name="Lipzen A."/>
            <person name="Barry K."/>
            <person name="Grigoriev I.V."/>
            <person name="Gunde-Cimerman N."/>
        </authorList>
    </citation>
    <scope>NUCLEOTIDE SEQUENCE [LARGE SCALE GENOMIC DNA]</scope>
    <source>
        <strain evidence="2 3">CBS 110374</strain>
    </source>
</reference>
<proteinExistence type="predicted"/>
<dbReference type="HOGENOM" id="CLU_882728_0_0_1"/>
<evidence type="ECO:0000256" key="1">
    <source>
        <dbReference type="SAM" id="MobiDB-lite"/>
    </source>
</evidence>